<comment type="caution">
    <text evidence="1">The sequence shown here is derived from an EMBL/GenBank/DDBJ whole genome shotgun (WGS) entry which is preliminary data.</text>
</comment>
<evidence type="ECO:0000313" key="2">
    <source>
        <dbReference type="Proteomes" id="UP000307362"/>
    </source>
</evidence>
<reference evidence="1 2" key="1">
    <citation type="submission" date="2017-12" db="EMBL/GenBank/DDBJ databases">
        <authorList>
            <person name="Paulsen S."/>
            <person name="Gram L.K."/>
        </authorList>
    </citation>
    <scope>NUCLEOTIDE SEQUENCE [LARGE SCALE GENOMIC DNA]</scope>
    <source>
        <strain evidence="1 2">S1189</strain>
    </source>
</reference>
<dbReference type="Proteomes" id="UP000307362">
    <property type="component" value="Unassembled WGS sequence"/>
</dbReference>
<evidence type="ECO:0008006" key="3">
    <source>
        <dbReference type="Google" id="ProtNLM"/>
    </source>
</evidence>
<name>A0A5S3YSN5_9GAMM</name>
<evidence type="ECO:0000313" key="1">
    <source>
        <dbReference type="EMBL" id="TMP79928.1"/>
    </source>
</evidence>
<dbReference type="AlphaFoldDB" id="A0A5S3YSN5"/>
<accession>A0A5S3YSN5</accession>
<dbReference type="OrthoDB" id="1467486at2"/>
<reference evidence="2" key="2">
    <citation type="submission" date="2019-06" db="EMBL/GenBank/DDBJ databases">
        <title>Co-occurence of chitin degradation, pigmentation and bioactivity in marine Pseudoalteromonas.</title>
        <authorList>
            <person name="Sonnenschein E.C."/>
            <person name="Bech P.K."/>
        </authorList>
    </citation>
    <scope>NUCLEOTIDE SEQUENCE [LARGE SCALE GENOMIC DNA]</scope>
    <source>
        <strain evidence="2">S1189</strain>
    </source>
</reference>
<sequence length="252" mass="29286">MGLSELNEAQQIKVKSWINHGLDATEKTLGPLIQKAVPIYLKPQYFAFEAVPWAEVTRGELDGVELQFSRYSSLKQLKNDWTLYHELAHLYHPLLDYKDFWLTEGLATLLQNQIMKDSGIITYDNMMMRLKAGLERGQSNTYRLSHLQDARLASVSSNMWQLNAQQRVYWSGVAFFIEAQYQLKLQQAQYQTIAELIKAYQSCCKASEQQSGRQFLMELDKLSKTALFSNLYLKYKNRTDFPKLKQKHLNAL</sequence>
<dbReference type="EMBL" id="PNCM01000025">
    <property type="protein sequence ID" value="TMP79928.1"/>
    <property type="molecule type" value="Genomic_DNA"/>
</dbReference>
<protein>
    <recommendedName>
        <fullName evidence="3">Peptidase M61 catalytic domain-containing protein</fullName>
    </recommendedName>
</protein>
<gene>
    <name evidence="1" type="ORF">CWB73_12435</name>
</gene>
<organism evidence="1 2">
    <name type="scientific">Pseudoalteromonas phenolica</name>
    <dbReference type="NCBI Taxonomy" id="161398"/>
    <lineage>
        <taxon>Bacteria</taxon>
        <taxon>Pseudomonadati</taxon>
        <taxon>Pseudomonadota</taxon>
        <taxon>Gammaproteobacteria</taxon>
        <taxon>Alteromonadales</taxon>
        <taxon>Pseudoalteromonadaceae</taxon>
        <taxon>Pseudoalteromonas</taxon>
    </lineage>
</organism>
<proteinExistence type="predicted"/>